<dbReference type="EMBL" id="LT993738">
    <property type="protein sequence ID" value="SPN73549.1"/>
    <property type="molecule type" value="Genomic_DNA"/>
</dbReference>
<reference evidence="2" key="1">
    <citation type="submission" date="2017-11" db="EMBL/GenBank/DDBJ databases">
        <authorList>
            <person name="Seth-Smith MB H."/>
        </authorList>
    </citation>
    <scope>NUCLEOTIDE SEQUENCE [LARGE SCALE GENOMIC DNA]</scope>
</reference>
<name>A0A2R8FAU7_9CHLA</name>
<dbReference type="KEGG" id="csee:C10C_0379"/>
<protein>
    <submittedName>
        <fullName evidence="1">Uncharacterized protein</fullName>
    </submittedName>
</protein>
<dbReference type="RefSeq" id="WP_231911698.1">
    <property type="nucleotide sequence ID" value="NZ_LT993738.1"/>
</dbReference>
<sequence>MGLQSGLQKCIEVSQNLNFDAQVKQFIYACQDKALRKSVLKTFRYHPLLKIHDIARAVYLLIALEEGEDLGLNFLNMQQHGSGAVELFSRGGFLWRGLPYPAEHAEFGLLILQISEFYEEIRACVSKIGSFQQAMFDHQGVVFPSLWSQEYSRPLKEKTGLSQSFLLQLGIQILPEYDLMDPALGFWMQRTRSSSAFVAASGCQSSLGAYYSGDVGVIAYGPCSGDISDCCYFGGCGVAKEFYCQKSSEITEISFLSSTGIPHPRNTRFSYIQDSYADVPLSCHITVSDKQCRVDAIFDKKTPATTFSIFCKGNSCQVIDGPRLRSYSLDSYKGPTNDITILGQNDIMNISCVGTYMEIFALQGKEKFWNADFLINIPPKEDRVTLIFEKTTP</sequence>
<evidence type="ECO:0000313" key="1">
    <source>
        <dbReference type="EMBL" id="SPN73549.1"/>
    </source>
</evidence>
<dbReference type="Proteomes" id="UP000244926">
    <property type="component" value="Chromosome I"/>
</dbReference>
<keyword evidence="2" id="KW-1185">Reference proteome</keyword>
<gene>
    <name evidence="1" type="ORF">C10C_0379</name>
</gene>
<dbReference type="AlphaFoldDB" id="A0A2R8FAU7"/>
<proteinExistence type="predicted"/>
<accession>A0A2R8FAU7</accession>
<evidence type="ECO:0000313" key="2">
    <source>
        <dbReference type="Proteomes" id="UP000244926"/>
    </source>
</evidence>
<organism evidence="1 2">
    <name type="scientific">Chlamydia serpentis</name>
    <dbReference type="NCBI Taxonomy" id="1967782"/>
    <lineage>
        <taxon>Bacteria</taxon>
        <taxon>Pseudomonadati</taxon>
        <taxon>Chlamydiota</taxon>
        <taxon>Chlamydiia</taxon>
        <taxon>Chlamydiales</taxon>
        <taxon>Chlamydiaceae</taxon>
        <taxon>Chlamydia/Chlamydophila group</taxon>
        <taxon>Chlamydia</taxon>
    </lineage>
</organism>